<dbReference type="AlphaFoldDB" id="A0AAV7KCZ9"/>
<evidence type="ECO:0000313" key="2">
    <source>
        <dbReference type="Proteomes" id="UP001165289"/>
    </source>
</evidence>
<dbReference type="SUPFAM" id="SSF48371">
    <property type="entry name" value="ARM repeat"/>
    <property type="match status" value="1"/>
</dbReference>
<reference evidence="1 2" key="1">
    <citation type="journal article" date="2023" name="BMC Biol.">
        <title>The compact genome of the sponge Oopsacas minuta (Hexactinellida) is lacking key metazoan core genes.</title>
        <authorList>
            <person name="Santini S."/>
            <person name="Schenkelaars Q."/>
            <person name="Jourda C."/>
            <person name="Duchesne M."/>
            <person name="Belahbib H."/>
            <person name="Rocher C."/>
            <person name="Selva M."/>
            <person name="Riesgo A."/>
            <person name="Vervoort M."/>
            <person name="Leys S.P."/>
            <person name="Kodjabachian L."/>
            <person name="Le Bivic A."/>
            <person name="Borchiellini C."/>
            <person name="Claverie J.M."/>
            <person name="Renard E."/>
        </authorList>
    </citation>
    <scope>NUCLEOTIDE SEQUENCE [LARGE SCALE GENOMIC DNA]</scope>
    <source>
        <strain evidence="1">SPO-2</strain>
    </source>
</reference>
<keyword evidence="2" id="KW-1185">Reference proteome</keyword>
<dbReference type="EMBL" id="JAKMXF010000066">
    <property type="protein sequence ID" value="KAI6659052.1"/>
    <property type="molecule type" value="Genomic_DNA"/>
</dbReference>
<dbReference type="PANTHER" id="PTHR16199:SF4">
    <property type="entry name" value="CONDENSIN-2 COMPLEX SUBUNIT G2"/>
    <property type="match status" value="1"/>
</dbReference>
<gene>
    <name evidence="1" type="ORF">LOD99_14728</name>
</gene>
<sequence length="1132" mass="128705">MSNKSLKADRESFIKAASSIQSNTTLALSSFITRHKNSTDTFNLSEALQTLSKKQHEIVWTALFETTQDILKELGANHRDGLDDNSPSLPALLSKIHCIASIIQYAVTTLERIHPRLEETTSLLHSLLLTLPQSYHDIADIIAKICFHWWKTNMADKQRFYPNLITYMLVKSQQAKGSTVQLIKDIYSIRKGLLEMNISDDQCEFLKPFFLKLFASRYQLLKNKDCSKFLSFLFSIHPSLNLDFHLAILQIVPTSEKKVVEIYGNVYFHAWKISTGVCREKLEYACIQDLLYKGILAHRTGPNAIFNTVFLLVSTFFTNKHMSGVEEMLYRLFKPFLWRFLICPNHLVRTNAAIFFFSSFPIQDPDMPRQELDETLQKQFDIILDLIMDPSPQVRNNSITSSFKLLSGYWQFFPGNIKKSLLTRLVSELSIDVNSVAVRVSVINGLARLLENNLSHPALEPILPILCNHIHDVSELVRSALVDLLIKIKHLNTHISFLNIVPVEHLLARIELDSSQIVMKIVALLMSSFLPVEKSGEVQMTRVVSMLNSCSMVTARKFYSFVHCYMTPLQIIKFINLTTISLKNGVLKSTDTENMSSMSNQSADLENISIDQDNDSLSQSFIDNPSLMQGLLEITGYLWYSALDVLTQSEHEEIYGSLINRVSQLIPLFFNAFADPQARSAVLLLASLIPPDKIPVLSYNPIEMLSLYNPDSPSENYLPLLICIVRWNQGKILLGIFLHNIECLFENTKVKSKSKKKSEPKFSFEMTFKLLEATFENPPTLKQVKDIPEFVKISKALGSVTNSIETFITRECNNTNLTIPLLLSAFRIHCKILTILAMNANENSKEIAFSTMERLVTCLNWAKLLPPELAIAGDITEIRVTSRRKRKNMHGPSEVPLILPAEMQNFILSLINDLIPLTADLTLLGLRDIPALEASCLFNLEVARVNKFTVFYNHLMKFVYNLIASFDYEDNLSSFGEIWGYCCQILELALKLIQEISMTKSLPKHETSLLSHTIEIGVKYIDRLKTNGSEESILNTSRVNVHAFIISLSQCINSVLLESIEAHLISNNLSESKIEIRPEVLPEFQVWLSKLVRKKYTLKMECIYQLEAISSNQSTVRIEGVMLCKKLLLLEN</sequence>
<dbReference type="GO" id="GO:0000070">
    <property type="term" value="P:mitotic sister chromatid segregation"/>
    <property type="evidence" value="ECO:0007669"/>
    <property type="project" value="TreeGrafter"/>
</dbReference>
<dbReference type="InterPro" id="IPR024741">
    <property type="entry name" value="Condensin2_G2"/>
</dbReference>
<dbReference type="GO" id="GO:0000796">
    <property type="term" value="C:condensin complex"/>
    <property type="evidence" value="ECO:0007669"/>
    <property type="project" value="TreeGrafter"/>
</dbReference>
<dbReference type="Proteomes" id="UP001165289">
    <property type="component" value="Unassembled WGS sequence"/>
</dbReference>
<proteinExistence type="predicted"/>
<dbReference type="InterPro" id="IPR016024">
    <property type="entry name" value="ARM-type_fold"/>
</dbReference>
<name>A0AAV7KCZ9_9METZ</name>
<comment type="caution">
    <text evidence="1">The sequence shown here is derived from an EMBL/GenBank/DDBJ whole genome shotgun (WGS) entry which is preliminary data.</text>
</comment>
<dbReference type="Pfam" id="PF12422">
    <property type="entry name" value="Condensin2nSMC"/>
    <property type="match status" value="1"/>
</dbReference>
<protein>
    <submittedName>
        <fullName evidence="1">Condensin-2 complex subunit G2</fullName>
    </submittedName>
</protein>
<organism evidence="1 2">
    <name type="scientific">Oopsacas minuta</name>
    <dbReference type="NCBI Taxonomy" id="111878"/>
    <lineage>
        <taxon>Eukaryota</taxon>
        <taxon>Metazoa</taxon>
        <taxon>Porifera</taxon>
        <taxon>Hexactinellida</taxon>
        <taxon>Hexasterophora</taxon>
        <taxon>Lyssacinosida</taxon>
        <taxon>Leucopsacidae</taxon>
        <taxon>Oopsacas</taxon>
    </lineage>
</organism>
<dbReference type="PANTHER" id="PTHR16199">
    <property type="entry name" value="CONDENSIN-2 COMPLEX SUBUNIT G2"/>
    <property type="match status" value="1"/>
</dbReference>
<evidence type="ECO:0000313" key="1">
    <source>
        <dbReference type="EMBL" id="KAI6659052.1"/>
    </source>
</evidence>
<dbReference type="GO" id="GO:0005634">
    <property type="term" value="C:nucleus"/>
    <property type="evidence" value="ECO:0007669"/>
    <property type="project" value="InterPro"/>
</dbReference>
<dbReference type="Gene3D" id="1.25.10.10">
    <property type="entry name" value="Leucine-rich Repeat Variant"/>
    <property type="match status" value="1"/>
</dbReference>
<dbReference type="InterPro" id="IPR011989">
    <property type="entry name" value="ARM-like"/>
</dbReference>
<accession>A0AAV7KCZ9</accession>